<dbReference type="GO" id="GO:0016020">
    <property type="term" value="C:membrane"/>
    <property type="evidence" value="ECO:0007669"/>
    <property type="project" value="InterPro"/>
</dbReference>
<keyword evidence="7" id="KW-0408">Iron</keyword>
<protein>
    <submittedName>
        <fullName evidence="13">ABC transporter</fullName>
    </submittedName>
</protein>
<evidence type="ECO:0000256" key="4">
    <source>
        <dbReference type="ARBA" id="ARBA00022505"/>
    </source>
</evidence>
<keyword evidence="1" id="KW-0813">Transport</keyword>
<dbReference type="InterPro" id="IPR015853">
    <property type="entry name" value="ABC_transpr_FbpC"/>
</dbReference>
<dbReference type="InterPro" id="IPR008995">
    <property type="entry name" value="Mo/tungstate-bd_C_term_dom"/>
</dbReference>
<dbReference type="InterPro" id="IPR003439">
    <property type="entry name" value="ABC_transporter-like_ATP-bd"/>
</dbReference>
<evidence type="ECO:0000256" key="9">
    <source>
        <dbReference type="ARBA" id="ARBA00023136"/>
    </source>
</evidence>
<accession>A0A916U1B0</accession>
<evidence type="ECO:0000256" key="3">
    <source>
        <dbReference type="ARBA" id="ARBA00022496"/>
    </source>
</evidence>
<dbReference type="Pfam" id="PF03459">
    <property type="entry name" value="TOBE"/>
    <property type="match status" value="1"/>
</dbReference>
<dbReference type="InterPro" id="IPR027417">
    <property type="entry name" value="P-loop_NTPase"/>
</dbReference>
<feature type="domain" description="ABC transporter" evidence="11">
    <location>
        <begin position="2"/>
        <end position="234"/>
    </location>
</feature>
<dbReference type="PROSITE" id="PS00211">
    <property type="entry name" value="ABC_TRANSPORTER_1"/>
    <property type="match status" value="1"/>
</dbReference>
<feature type="domain" description="Mop" evidence="12">
    <location>
        <begin position="295"/>
        <end position="365"/>
    </location>
</feature>
<evidence type="ECO:0000256" key="2">
    <source>
        <dbReference type="ARBA" id="ARBA00022475"/>
    </source>
</evidence>
<evidence type="ECO:0000256" key="8">
    <source>
        <dbReference type="ARBA" id="ARBA00023065"/>
    </source>
</evidence>
<organism evidence="13 14">
    <name type="scientific">Hoyosella rhizosphaerae</name>
    <dbReference type="NCBI Taxonomy" id="1755582"/>
    <lineage>
        <taxon>Bacteria</taxon>
        <taxon>Bacillati</taxon>
        <taxon>Actinomycetota</taxon>
        <taxon>Actinomycetes</taxon>
        <taxon>Mycobacteriales</taxon>
        <taxon>Hoyosellaceae</taxon>
        <taxon>Hoyosella</taxon>
    </lineage>
</organism>
<dbReference type="InterPro" id="IPR017871">
    <property type="entry name" value="ABC_transporter-like_CS"/>
</dbReference>
<keyword evidence="3" id="KW-0410">Iron transport</keyword>
<dbReference type="Gene3D" id="2.40.50.100">
    <property type="match status" value="1"/>
</dbReference>
<dbReference type="InterPro" id="IPR003593">
    <property type="entry name" value="AAA+_ATPase"/>
</dbReference>
<evidence type="ECO:0000256" key="5">
    <source>
        <dbReference type="ARBA" id="ARBA00022741"/>
    </source>
</evidence>
<reference evidence="13" key="1">
    <citation type="journal article" date="2014" name="Int. J. Syst. Evol. Microbiol.">
        <title>Complete genome sequence of Corynebacterium casei LMG S-19264T (=DSM 44701T), isolated from a smear-ripened cheese.</title>
        <authorList>
            <consortium name="US DOE Joint Genome Institute (JGI-PGF)"/>
            <person name="Walter F."/>
            <person name="Albersmeier A."/>
            <person name="Kalinowski J."/>
            <person name="Ruckert C."/>
        </authorList>
    </citation>
    <scope>NUCLEOTIDE SEQUENCE</scope>
    <source>
        <strain evidence="13">CGMCC 1.15478</strain>
    </source>
</reference>
<dbReference type="AlphaFoldDB" id="A0A916U1B0"/>
<evidence type="ECO:0000313" key="14">
    <source>
        <dbReference type="Proteomes" id="UP000641514"/>
    </source>
</evidence>
<dbReference type="SUPFAM" id="SSF50331">
    <property type="entry name" value="MOP-like"/>
    <property type="match status" value="1"/>
</dbReference>
<keyword evidence="9" id="KW-0472">Membrane</keyword>
<dbReference type="PROSITE" id="PS50893">
    <property type="entry name" value="ABC_TRANSPORTER_2"/>
    <property type="match status" value="1"/>
</dbReference>
<gene>
    <name evidence="13" type="ORF">GCM10011410_06610</name>
</gene>
<dbReference type="PANTHER" id="PTHR42781">
    <property type="entry name" value="SPERMIDINE/PUTRESCINE IMPORT ATP-BINDING PROTEIN POTA"/>
    <property type="match status" value="1"/>
</dbReference>
<dbReference type="Pfam" id="PF00005">
    <property type="entry name" value="ABC_tran"/>
    <property type="match status" value="1"/>
</dbReference>
<dbReference type="PANTHER" id="PTHR42781:SF4">
    <property type="entry name" value="SPERMIDINE_PUTRESCINE IMPORT ATP-BINDING PROTEIN POTA"/>
    <property type="match status" value="1"/>
</dbReference>
<dbReference type="EMBL" id="BMJH01000001">
    <property type="protein sequence ID" value="GGC56821.1"/>
    <property type="molecule type" value="Genomic_DNA"/>
</dbReference>
<keyword evidence="4 10" id="KW-0500">Molybdenum</keyword>
<dbReference type="InterPro" id="IPR050093">
    <property type="entry name" value="ABC_SmlMolc_Importer"/>
</dbReference>
<dbReference type="GO" id="GO:0015689">
    <property type="term" value="P:molybdate ion transport"/>
    <property type="evidence" value="ECO:0007669"/>
    <property type="project" value="InterPro"/>
</dbReference>
<sequence>MATLIDAHIRRHVVDARISLHLTPEKPIAVLFGPSGAGKTTVLRCLAGLDRPDRDSDITFNGEPWFDRRALVSVRRRNIGFLFQDHALFPHMTVEDNVGYGLPRWNRSDRARRVAEVLTLVRAEHLLKQRAKSLSGGEAQRVALARALAPSPQLLLLDEPLSALDSPTRAALRHELRAIIAEVGTPTLLVTHDRTEALALGDHIVVMNNGTVIQEGTVSEVFHAPKSRAVASVVGTENVLAARVTEVSDGVVTVDAGGMTLAAIHYGRLDIGAQVYACIRAEEVSILAAQHTLASASPRNQVTAVVTSLVPEGPLVRATLAASVPAPPVMTLTALITKHAISEMNLMAGSTVTAAVKAPGVHLITI</sequence>
<dbReference type="Proteomes" id="UP000641514">
    <property type="component" value="Unassembled WGS sequence"/>
</dbReference>
<dbReference type="GO" id="GO:0016887">
    <property type="term" value="F:ATP hydrolysis activity"/>
    <property type="evidence" value="ECO:0007669"/>
    <property type="project" value="InterPro"/>
</dbReference>
<dbReference type="InterPro" id="IPR005116">
    <property type="entry name" value="Transp-assoc_OB_typ1"/>
</dbReference>
<dbReference type="InterPro" id="IPR004606">
    <property type="entry name" value="Mop_domain"/>
</dbReference>
<reference evidence="13" key="2">
    <citation type="submission" date="2020-09" db="EMBL/GenBank/DDBJ databases">
        <authorList>
            <person name="Sun Q."/>
            <person name="Zhou Y."/>
        </authorList>
    </citation>
    <scope>NUCLEOTIDE SEQUENCE</scope>
    <source>
        <strain evidence="13">CGMCC 1.15478</strain>
    </source>
</reference>
<dbReference type="Gene3D" id="3.40.50.300">
    <property type="entry name" value="P-loop containing nucleotide triphosphate hydrolases"/>
    <property type="match status" value="1"/>
</dbReference>
<keyword evidence="8" id="KW-0406">Ion transport</keyword>
<dbReference type="SMART" id="SM00382">
    <property type="entry name" value="AAA"/>
    <property type="match status" value="1"/>
</dbReference>
<dbReference type="GO" id="GO:0005524">
    <property type="term" value="F:ATP binding"/>
    <property type="evidence" value="ECO:0007669"/>
    <property type="project" value="UniProtKB-KW"/>
</dbReference>
<proteinExistence type="predicted"/>
<dbReference type="GO" id="GO:0015408">
    <property type="term" value="F:ABC-type ferric iron transporter activity"/>
    <property type="evidence" value="ECO:0007669"/>
    <property type="project" value="InterPro"/>
</dbReference>
<keyword evidence="6" id="KW-0067">ATP-binding</keyword>
<evidence type="ECO:0000313" key="13">
    <source>
        <dbReference type="EMBL" id="GGC56821.1"/>
    </source>
</evidence>
<evidence type="ECO:0000259" key="12">
    <source>
        <dbReference type="PROSITE" id="PS51866"/>
    </source>
</evidence>
<keyword evidence="2" id="KW-1003">Cell membrane</keyword>
<dbReference type="RefSeq" id="WP_188670621.1">
    <property type="nucleotide sequence ID" value="NZ_BMJH01000001.1"/>
</dbReference>
<keyword evidence="14" id="KW-1185">Reference proteome</keyword>
<dbReference type="CDD" id="cd03259">
    <property type="entry name" value="ABC_Carb_Solutes_like"/>
    <property type="match status" value="1"/>
</dbReference>
<evidence type="ECO:0000256" key="1">
    <source>
        <dbReference type="ARBA" id="ARBA00022448"/>
    </source>
</evidence>
<evidence type="ECO:0000259" key="11">
    <source>
        <dbReference type="PROSITE" id="PS50893"/>
    </source>
</evidence>
<dbReference type="PROSITE" id="PS51866">
    <property type="entry name" value="MOP"/>
    <property type="match status" value="1"/>
</dbReference>
<evidence type="ECO:0000256" key="10">
    <source>
        <dbReference type="PROSITE-ProRule" id="PRU01213"/>
    </source>
</evidence>
<evidence type="ECO:0000256" key="6">
    <source>
        <dbReference type="ARBA" id="ARBA00022840"/>
    </source>
</evidence>
<comment type="caution">
    <text evidence="13">The sequence shown here is derived from an EMBL/GenBank/DDBJ whole genome shotgun (WGS) entry which is preliminary data.</text>
</comment>
<name>A0A916U1B0_9ACTN</name>
<keyword evidence="5" id="KW-0547">Nucleotide-binding</keyword>
<dbReference type="SUPFAM" id="SSF52540">
    <property type="entry name" value="P-loop containing nucleoside triphosphate hydrolases"/>
    <property type="match status" value="1"/>
</dbReference>
<evidence type="ECO:0000256" key="7">
    <source>
        <dbReference type="ARBA" id="ARBA00023004"/>
    </source>
</evidence>